<gene>
    <name evidence="2" type="ORF">FF011L_19860</name>
</gene>
<evidence type="ECO:0000313" key="2">
    <source>
        <dbReference type="EMBL" id="QDS93225.1"/>
    </source>
</evidence>
<reference evidence="2 3" key="1">
    <citation type="submission" date="2019-02" db="EMBL/GenBank/DDBJ databases">
        <title>Deep-cultivation of Planctomycetes and their phenomic and genomic characterization uncovers novel biology.</title>
        <authorList>
            <person name="Wiegand S."/>
            <person name="Jogler M."/>
            <person name="Boedeker C."/>
            <person name="Pinto D."/>
            <person name="Vollmers J."/>
            <person name="Rivas-Marin E."/>
            <person name="Kohn T."/>
            <person name="Peeters S.H."/>
            <person name="Heuer A."/>
            <person name="Rast P."/>
            <person name="Oberbeckmann S."/>
            <person name="Bunk B."/>
            <person name="Jeske O."/>
            <person name="Meyerdierks A."/>
            <person name="Storesund J.E."/>
            <person name="Kallscheuer N."/>
            <person name="Luecker S."/>
            <person name="Lage O.M."/>
            <person name="Pohl T."/>
            <person name="Merkel B.J."/>
            <person name="Hornburger P."/>
            <person name="Mueller R.-W."/>
            <person name="Bruemmer F."/>
            <person name="Labrenz M."/>
            <person name="Spormann A.M."/>
            <person name="Op den Camp H."/>
            <person name="Overmann J."/>
            <person name="Amann R."/>
            <person name="Jetten M.S.M."/>
            <person name="Mascher T."/>
            <person name="Medema M.H."/>
            <person name="Devos D.P."/>
            <person name="Kaster A.-K."/>
            <person name="Ovreas L."/>
            <person name="Rohde M."/>
            <person name="Galperin M.Y."/>
            <person name="Jogler C."/>
        </authorList>
    </citation>
    <scope>NUCLEOTIDE SEQUENCE [LARGE SCALE GENOMIC DNA]</scope>
    <source>
        <strain evidence="2 3">FF011L</strain>
    </source>
</reference>
<dbReference type="AlphaFoldDB" id="A0A517MEA6"/>
<sequence length="141" mass="15426">MMAVRSVFTRDRYLLLALVAVVCSGCRICASPDLDSYTTYGGAWERTDRDHGRVGSVFDPAGVRVAGEPVNTETDSPKPFEPKGPSLDDVDGPTDELQDGRPQIDDVPKERRGSPEDLRDLELEDIQVELMEAPPLVLPSA</sequence>
<feature type="compositionally biased region" description="Acidic residues" evidence="1">
    <location>
        <begin position="88"/>
        <end position="97"/>
    </location>
</feature>
<organism evidence="2 3">
    <name type="scientific">Roseimaritima multifibrata</name>
    <dbReference type="NCBI Taxonomy" id="1930274"/>
    <lineage>
        <taxon>Bacteria</taxon>
        <taxon>Pseudomonadati</taxon>
        <taxon>Planctomycetota</taxon>
        <taxon>Planctomycetia</taxon>
        <taxon>Pirellulales</taxon>
        <taxon>Pirellulaceae</taxon>
        <taxon>Roseimaritima</taxon>
    </lineage>
</organism>
<keyword evidence="3" id="KW-1185">Reference proteome</keyword>
<name>A0A517MEA6_9BACT</name>
<feature type="region of interest" description="Disordered" evidence="1">
    <location>
        <begin position="64"/>
        <end position="120"/>
    </location>
</feature>
<dbReference type="Proteomes" id="UP000320672">
    <property type="component" value="Chromosome"/>
</dbReference>
<protein>
    <submittedName>
        <fullName evidence="2">Uncharacterized protein</fullName>
    </submittedName>
</protein>
<evidence type="ECO:0000313" key="3">
    <source>
        <dbReference type="Proteomes" id="UP000320672"/>
    </source>
</evidence>
<dbReference type="EMBL" id="CP036262">
    <property type="protein sequence ID" value="QDS93225.1"/>
    <property type="molecule type" value="Genomic_DNA"/>
</dbReference>
<feature type="compositionally biased region" description="Basic and acidic residues" evidence="1">
    <location>
        <begin position="98"/>
        <end position="120"/>
    </location>
</feature>
<accession>A0A517MEA6</accession>
<proteinExistence type="predicted"/>
<evidence type="ECO:0000256" key="1">
    <source>
        <dbReference type="SAM" id="MobiDB-lite"/>
    </source>
</evidence>
<dbReference type="KEGG" id="rml:FF011L_19860"/>